<name>A0A7Y9JQX6_9ACTN</name>
<comment type="caution">
    <text evidence="2">The sequence shown here is derived from an EMBL/GenBank/DDBJ whole genome shotgun (WGS) entry which is preliminary data.</text>
</comment>
<feature type="transmembrane region" description="Helical" evidence="1">
    <location>
        <begin position="7"/>
        <end position="27"/>
    </location>
</feature>
<evidence type="ECO:0000313" key="3">
    <source>
        <dbReference type="Proteomes" id="UP000516957"/>
    </source>
</evidence>
<reference evidence="2 3" key="1">
    <citation type="submission" date="2020-07" db="EMBL/GenBank/DDBJ databases">
        <title>Sequencing the genomes of 1000 actinobacteria strains.</title>
        <authorList>
            <person name="Klenk H.-P."/>
        </authorList>
    </citation>
    <scope>NUCLEOTIDE SEQUENCE [LARGE SCALE GENOMIC DNA]</scope>
    <source>
        <strain evidence="2 3">DSM 18965</strain>
    </source>
</reference>
<dbReference type="Proteomes" id="UP000516957">
    <property type="component" value="Unassembled WGS sequence"/>
</dbReference>
<organism evidence="2 3">
    <name type="scientific">Nocardioides marinisabuli</name>
    <dbReference type="NCBI Taxonomy" id="419476"/>
    <lineage>
        <taxon>Bacteria</taxon>
        <taxon>Bacillati</taxon>
        <taxon>Actinomycetota</taxon>
        <taxon>Actinomycetes</taxon>
        <taxon>Propionibacteriales</taxon>
        <taxon>Nocardioidaceae</taxon>
        <taxon>Nocardioides</taxon>
    </lineage>
</organism>
<dbReference type="EMBL" id="JACCBE010000001">
    <property type="protein sequence ID" value="NYD57068.1"/>
    <property type="molecule type" value="Genomic_DNA"/>
</dbReference>
<protein>
    <submittedName>
        <fullName evidence="2">Uncharacterized protein</fullName>
    </submittedName>
</protein>
<keyword evidence="1" id="KW-0812">Transmembrane</keyword>
<feature type="transmembrane region" description="Helical" evidence="1">
    <location>
        <begin position="130"/>
        <end position="151"/>
    </location>
</feature>
<dbReference type="AlphaFoldDB" id="A0A7Y9JQX6"/>
<proteinExistence type="predicted"/>
<sequence length="233" mass="25001">MSRRLKTILLVGVLVAMVNLPLVGSLLQDRDLRTNGTRVEVAAEPVEVADPSGDELDRLVAVALPDAVVEAVVGEQAEDGAAEAQDERIVVQLEQAAYDDVVASGRAEVVHLPDNPKVYRVTGRETGSTALVTTLAVDAALVVLVGLFLALRHRLRPELRLVATGDLVTTTEADGLLERLEAQSYRVRGSVALVEDDDVVLVVGDRRVRVHLDGHHNPAGRLDHVEVRGTMVG</sequence>
<keyword evidence="3" id="KW-1185">Reference proteome</keyword>
<evidence type="ECO:0000256" key="1">
    <source>
        <dbReference type="SAM" id="Phobius"/>
    </source>
</evidence>
<keyword evidence="1" id="KW-0472">Membrane</keyword>
<evidence type="ECO:0000313" key="2">
    <source>
        <dbReference type="EMBL" id="NYD57068.1"/>
    </source>
</evidence>
<keyword evidence="1" id="KW-1133">Transmembrane helix</keyword>
<dbReference type="RefSeq" id="WP_179614883.1">
    <property type="nucleotide sequence ID" value="NZ_CP059163.1"/>
</dbReference>
<accession>A0A7Y9JQX6</accession>
<gene>
    <name evidence="2" type="ORF">BKA08_001306</name>
</gene>